<organism evidence="3">
    <name type="scientific">Streptomyces sp. Y1</name>
    <dbReference type="NCBI Taxonomy" id="3238634"/>
    <lineage>
        <taxon>Bacteria</taxon>
        <taxon>Bacillati</taxon>
        <taxon>Actinomycetota</taxon>
        <taxon>Actinomycetes</taxon>
        <taxon>Kitasatosporales</taxon>
        <taxon>Streptomycetaceae</taxon>
        <taxon>Streptomyces</taxon>
    </lineage>
</organism>
<evidence type="ECO:0000313" key="3">
    <source>
        <dbReference type="EMBL" id="XDQ77196.1"/>
    </source>
</evidence>
<dbReference type="AlphaFoldDB" id="A0AB39TFP8"/>
<keyword evidence="2" id="KW-0812">Transmembrane</keyword>
<keyword evidence="2" id="KW-1133">Transmembrane helix</keyword>
<protein>
    <recommendedName>
        <fullName evidence="4">Integral membrane protein</fullName>
    </recommendedName>
</protein>
<sequence length="97" mass="9688">MVDGDTNQMSGNAPEAAEDGGGAPELSRPAAVVATVLAAVCGAAVVLAFVSWLGWSVPLVGVLVAKGGIKLAVGGFAGLAAAFAWLRTRLRAPKRTD</sequence>
<feature type="transmembrane region" description="Helical" evidence="2">
    <location>
        <begin position="30"/>
        <end position="55"/>
    </location>
</feature>
<accession>A0AB39TFP8</accession>
<feature type="transmembrane region" description="Helical" evidence="2">
    <location>
        <begin position="67"/>
        <end position="86"/>
    </location>
</feature>
<gene>
    <name evidence="3" type="ORF">AB2U05_01215</name>
</gene>
<dbReference type="EMBL" id="CP163445">
    <property type="protein sequence ID" value="XDQ77196.1"/>
    <property type="molecule type" value="Genomic_DNA"/>
</dbReference>
<keyword evidence="2" id="KW-0472">Membrane</keyword>
<evidence type="ECO:0000256" key="2">
    <source>
        <dbReference type="SAM" id="Phobius"/>
    </source>
</evidence>
<reference evidence="3" key="1">
    <citation type="submission" date="2024-07" db="EMBL/GenBank/DDBJ databases">
        <authorList>
            <person name="Yu S.T."/>
        </authorList>
    </citation>
    <scope>NUCLEOTIDE SEQUENCE</scope>
    <source>
        <strain evidence="3">Y1</strain>
    </source>
</reference>
<evidence type="ECO:0000256" key="1">
    <source>
        <dbReference type="SAM" id="MobiDB-lite"/>
    </source>
</evidence>
<proteinExistence type="predicted"/>
<feature type="region of interest" description="Disordered" evidence="1">
    <location>
        <begin position="1"/>
        <end position="26"/>
    </location>
</feature>
<evidence type="ECO:0008006" key="4">
    <source>
        <dbReference type="Google" id="ProtNLM"/>
    </source>
</evidence>
<name>A0AB39TFP8_9ACTN</name>
<feature type="compositionally biased region" description="Polar residues" evidence="1">
    <location>
        <begin position="1"/>
        <end position="10"/>
    </location>
</feature>
<dbReference type="RefSeq" id="WP_369182137.1">
    <property type="nucleotide sequence ID" value="NZ_CP163445.1"/>
</dbReference>